<dbReference type="GO" id="GO:0003677">
    <property type="term" value="F:DNA binding"/>
    <property type="evidence" value="ECO:0007669"/>
    <property type="project" value="UniProtKB-KW"/>
</dbReference>
<dbReference type="SUPFAM" id="SSF56672">
    <property type="entry name" value="DNA/RNA polymerases"/>
    <property type="match status" value="1"/>
</dbReference>
<gene>
    <name evidence="4" type="ORF">SPHA_32471</name>
</gene>
<evidence type="ECO:0000256" key="1">
    <source>
        <dbReference type="ARBA" id="ARBA00023125"/>
    </source>
</evidence>
<reference evidence="4" key="1">
    <citation type="submission" date="2021-01" db="EMBL/GenBank/DDBJ databases">
        <authorList>
            <person name="Li R."/>
            <person name="Bekaert M."/>
        </authorList>
    </citation>
    <scope>NUCLEOTIDE SEQUENCE</scope>
    <source>
        <strain evidence="4">Farmed</strain>
    </source>
</reference>
<evidence type="ECO:0000259" key="2">
    <source>
        <dbReference type="PROSITE" id="PS50878"/>
    </source>
</evidence>
<dbReference type="AlphaFoldDB" id="A0A812CFB3"/>
<dbReference type="PROSITE" id="PS51253">
    <property type="entry name" value="HTH_CENPB"/>
    <property type="match status" value="1"/>
</dbReference>
<feature type="domain" description="HTH CENPB-type" evidence="3">
    <location>
        <begin position="118"/>
        <end position="188"/>
    </location>
</feature>
<dbReference type="InterPro" id="IPR050863">
    <property type="entry name" value="CenT-Element_Derived"/>
</dbReference>
<evidence type="ECO:0000313" key="5">
    <source>
        <dbReference type="Proteomes" id="UP000597762"/>
    </source>
</evidence>
<dbReference type="Gene3D" id="3.60.10.10">
    <property type="entry name" value="Endonuclease/exonuclease/phosphatase"/>
    <property type="match status" value="1"/>
</dbReference>
<evidence type="ECO:0000313" key="4">
    <source>
        <dbReference type="EMBL" id="CAE1260956.1"/>
    </source>
</evidence>
<dbReference type="SUPFAM" id="SSF56219">
    <property type="entry name" value="DNase I-like"/>
    <property type="match status" value="1"/>
</dbReference>
<comment type="caution">
    <text evidence="4">The sequence shown here is derived from an EMBL/GenBank/DDBJ whole genome shotgun (WGS) entry which is preliminary data.</text>
</comment>
<name>A0A812CFB3_ACAPH</name>
<dbReference type="OrthoDB" id="9909311at2759"/>
<dbReference type="Pfam" id="PF03184">
    <property type="entry name" value="DDE_1"/>
    <property type="match status" value="1"/>
</dbReference>
<protein>
    <submittedName>
        <fullName evidence="4">Uncharacterized protein</fullName>
    </submittedName>
</protein>
<dbReference type="Pfam" id="PF03372">
    <property type="entry name" value="Exo_endo_phos"/>
    <property type="match status" value="1"/>
</dbReference>
<dbReference type="InterPro" id="IPR036691">
    <property type="entry name" value="Endo/exonu/phosph_ase_sf"/>
</dbReference>
<dbReference type="CDD" id="cd09076">
    <property type="entry name" value="L1-EN"/>
    <property type="match status" value="1"/>
</dbReference>
<dbReference type="PANTHER" id="PTHR19303:SF73">
    <property type="entry name" value="PROTEIN PDC2"/>
    <property type="match status" value="1"/>
</dbReference>
<keyword evidence="5" id="KW-1185">Reference proteome</keyword>
<dbReference type="InterPro" id="IPR009057">
    <property type="entry name" value="Homeodomain-like_sf"/>
</dbReference>
<dbReference type="InterPro" id="IPR043502">
    <property type="entry name" value="DNA/RNA_pol_sf"/>
</dbReference>
<feature type="domain" description="Reverse transcriptase" evidence="2">
    <location>
        <begin position="885"/>
        <end position="1086"/>
    </location>
</feature>
<dbReference type="SMART" id="SM00674">
    <property type="entry name" value="CENPB"/>
    <property type="match status" value="1"/>
</dbReference>
<dbReference type="PROSITE" id="PS50878">
    <property type="entry name" value="RT_POL"/>
    <property type="match status" value="1"/>
</dbReference>
<dbReference type="Pfam" id="PF00078">
    <property type="entry name" value="RVT_1"/>
    <property type="match status" value="1"/>
</dbReference>
<dbReference type="InterPro" id="IPR000477">
    <property type="entry name" value="RT_dom"/>
</dbReference>
<dbReference type="InterPro" id="IPR006600">
    <property type="entry name" value="HTH_CenpB_DNA-bd_dom"/>
</dbReference>
<organism evidence="4 5">
    <name type="scientific">Acanthosepion pharaonis</name>
    <name type="common">Pharaoh cuttlefish</name>
    <name type="synonym">Sepia pharaonis</name>
    <dbReference type="NCBI Taxonomy" id="158019"/>
    <lineage>
        <taxon>Eukaryota</taxon>
        <taxon>Metazoa</taxon>
        <taxon>Spiralia</taxon>
        <taxon>Lophotrochozoa</taxon>
        <taxon>Mollusca</taxon>
        <taxon>Cephalopoda</taxon>
        <taxon>Coleoidea</taxon>
        <taxon>Decapodiformes</taxon>
        <taxon>Sepiida</taxon>
        <taxon>Sepiina</taxon>
        <taxon>Sepiidae</taxon>
        <taxon>Acanthosepion</taxon>
    </lineage>
</organism>
<dbReference type="Proteomes" id="UP000597762">
    <property type="component" value="Unassembled WGS sequence"/>
</dbReference>
<keyword evidence="1" id="KW-0238">DNA-binding</keyword>
<evidence type="ECO:0000259" key="3">
    <source>
        <dbReference type="PROSITE" id="PS51253"/>
    </source>
</evidence>
<dbReference type="Pfam" id="PF03221">
    <property type="entry name" value="HTH_Tnp_Tc5"/>
    <property type="match status" value="1"/>
</dbReference>
<dbReference type="PANTHER" id="PTHR19303">
    <property type="entry name" value="TRANSPOSON"/>
    <property type="match status" value="1"/>
</dbReference>
<dbReference type="GO" id="GO:0005634">
    <property type="term" value="C:nucleus"/>
    <property type="evidence" value="ECO:0007669"/>
    <property type="project" value="TreeGrafter"/>
</dbReference>
<dbReference type="GO" id="GO:0003824">
    <property type="term" value="F:catalytic activity"/>
    <property type="evidence" value="ECO:0007669"/>
    <property type="project" value="InterPro"/>
</dbReference>
<dbReference type="Gene3D" id="1.10.10.60">
    <property type="entry name" value="Homeodomain-like"/>
    <property type="match status" value="2"/>
</dbReference>
<dbReference type="InterPro" id="IPR005135">
    <property type="entry name" value="Endo/exonuclease/phosphatase"/>
</dbReference>
<dbReference type="InterPro" id="IPR004875">
    <property type="entry name" value="DDE_SF_endonuclease_dom"/>
</dbReference>
<sequence length="1086" mass="121890">MILLCVSKGSATHLSLHLLDSTFTLPTVLLSQKFVCLLILPLKTVCLRSLRLVMSVSASQRKTLSISEQLELIDDVKVKKLKLAAAAKKYGIGYSTAAKILKKEDDLRSCMQMNGNTNRKRKRQSVHKDVNEALTQWFTQACAHGATVTDHVIRQKALQLAVNLEVDFEPSNGWLMRWKQANNVSFKKFHGESTSADHGSANEWMTNVLPQLFRGYDPKDVWNCDETGNFYKAMPSGSLRFAGDEQSNGTKVPKDRLTMLQFTNMDGSEKQAVVVGKSPKPRCFKNVKTLPFSYFANRKAWMTSQLFTDVMKTLDRKMIAQKRKIILFLDNATCHNLLPGTNLSNIKLSFMPPNTTSLMASFVHSKRIIVGNLFECKSQRSMLYRQCRSSAGADALALQSAETVENLQKIIPIPIPIPAPPPSDESQRRAQSGLLECTHTPWRRNLTMRALHDYGVNVACLSEVRLPDRGYRTIKVPGTDVVYHLYHSGVTDNSGQHGVAIALSPEAQAAFLRWDPRTPRLATMRLRGHLFNISIIAVYAPTLNALEADKEQFYADLQRAVGRVPARDLLLVAGDWNARTGPADPTTRHVLGRFGLGTRCENGDRLVNCLGESPRGLQHPSNDGHTAKQIDYILVRSRWASSVLNCRAFRGADTGSEHGSDHALVRATLRLRLQARRPNGRPKRLDVTKLKTAAGTNFRIDLQNRFELLQETIDQQPERERRTLKEATVEAAHLHLGFTKRRQRDWMTGATLELSENARRARQLREAIRTDNNARWSRVAEEAERASACGDTRKLYQLLKQAGRGAIGHGDTLLAGDGSILTEVAEKVNRWREHFDVLLNHQPPAVQLDLQPADGTYNCSVDPPTIQEILSVLRQLRNNKAPGEDGIPAETVPDDWGHAVLLPFFKKGDKKVCSNYRGISLLDVAAKTFAVLLLKRFQTARDARTRPTQCGFRPGKGCVDQIFNLRRTLEQRWVYQQPTVLCFIDFAAAFDSVDRDALWKLMLADGIPVKLLHLIQGYYRATRARVRVYGEESEPFDVRSGVRQGCALSPTLFNFAINFILNTALRGYSGVSVGRDVEVSDFYLYR</sequence>
<dbReference type="CDD" id="cd01650">
    <property type="entry name" value="RT_nLTR_like"/>
    <property type="match status" value="1"/>
</dbReference>
<accession>A0A812CFB3</accession>
<dbReference type="EMBL" id="CAHIKZ030001355">
    <property type="protein sequence ID" value="CAE1260956.1"/>
    <property type="molecule type" value="Genomic_DNA"/>
</dbReference>
<dbReference type="SUPFAM" id="SSF46689">
    <property type="entry name" value="Homeodomain-like"/>
    <property type="match status" value="1"/>
</dbReference>
<proteinExistence type="predicted"/>